<evidence type="ECO:0008006" key="6">
    <source>
        <dbReference type="Google" id="ProtNLM"/>
    </source>
</evidence>
<evidence type="ECO:0000256" key="4">
    <source>
        <dbReference type="ARBA" id="ARBA00023204"/>
    </source>
</evidence>
<proteinExistence type="inferred from homology"/>
<dbReference type="Pfam" id="PF02245">
    <property type="entry name" value="Pur_DNA_glyco"/>
    <property type="match status" value="1"/>
</dbReference>
<dbReference type="InterPro" id="IPR011034">
    <property type="entry name" value="Formyl_transferase-like_C_sf"/>
</dbReference>
<dbReference type="Gene3D" id="3.10.300.10">
    <property type="entry name" value="Methylpurine-DNA glycosylase (MPG)"/>
    <property type="match status" value="1"/>
</dbReference>
<dbReference type="EMBL" id="BARS01059053">
    <property type="protein sequence ID" value="GAG42591.1"/>
    <property type="molecule type" value="Genomic_DNA"/>
</dbReference>
<feature type="non-terminal residue" evidence="5">
    <location>
        <position position="51"/>
    </location>
</feature>
<keyword evidence="3" id="KW-0378">Hydrolase</keyword>
<dbReference type="InterPro" id="IPR036995">
    <property type="entry name" value="MPG_sf"/>
</dbReference>
<dbReference type="GO" id="GO:0006284">
    <property type="term" value="P:base-excision repair"/>
    <property type="evidence" value="ECO:0007669"/>
    <property type="project" value="InterPro"/>
</dbReference>
<accession>X0Z1S8</accession>
<name>X0Z1S8_9ZZZZ</name>
<evidence type="ECO:0000256" key="1">
    <source>
        <dbReference type="ARBA" id="ARBA00009232"/>
    </source>
</evidence>
<reference evidence="5" key="1">
    <citation type="journal article" date="2014" name="Front. Microbiol.">
        <title>High frequency of phylogenetically diverse reductive dehalogenase-homologous genes in deep subseafloor sedimentary metagenomes.</title>
        <authorList>
            <person name="Kawai M."/>
            <person name="Futagami T."/>
            <person name="Toyoda A."/>
            <person name="Takaki Y."/>
            <person name="Nishi S."/>
            <person name="Hori S."/>
            <person name="Arai W."/>
            <person name="Tsubouchi T."/>
            <person name="Morono Y."/>
            <person name="Uchiyama I."/>
            <person name="Ito T."/>
            <person name="Fujiyama A."/>
            <person name="Inagaki F."/>
            <person name="Takami H."/>
        </authorList>
    </citation>
    <scope>NUCLEOTIDE SEQUENCE</scope>
    <source>
        <strain evidence="5">Expedition CK06-06</strain>
    </source>
</reference>
<evidence type="ECO:0000313" key="5">
    <source>
        <dbReference type="EMBL" id="GAG42591.1"/>
    </source>
</evidence>
<organism evidence="5">
    <name type="scientific">marine sediment metagenome</name>
    <dbReference type="NCBI Taxonomy" id="412755"/>
    <lineage>
        <taxon>unclassified sequences</taxon>
        <taxon>metagenomes</taxon>
        <taxon>ecological metagenomes</taxon>
    </lineage>
</organism>
<gene>
    <name evidence="5" type="ORF">S01H1_85770</name>
</gene>
<dbReference type="GO" id="GO:0003677">
    <property type="term" value="F:DNA binding"/>
    <property type="evidence" value="ECO:0007669"/>
    <property type="project" value="InterPro"/>
</dbReference>
<dbReference type="AlphaFoldDB" id="X0Z1S8"/>
<dbReference type="InterPro" id="IPR003180">
    <property type="entry name" value="MPG"/>
</dbReference>
<comment type="caution">
    <text evidence="5">The sequence shown here is derived from an EMBL/GenBank/DDBJ whole genome shotgun (WGS) entry which is preliminary data.</text>
</comment>
<evidence type="ECO:0000256" key="2">
    <source>
        <dbReference type="ARBA" id="ARBA00022763"/>
    </source>
</evidence>
<sequence length="51" mass="5337">MEFYARPAIELAPDLLGRVLVRLSAEGLTSGRIVETEAYPGPGDPASHAAA</sequence>
<dbReference type="PANTHER" id="PTHR10429">
    <property type="entry name" value="DNA-3-METHYLADENINE GLYCOSYLASE"/>
    <property type="match status" value="1"/>
</dbReference>
<protein>
    <recommendedName>
        <fullName evidence="6">3-methyladenine DNA glycosylase</fullName>
    </recommendedName>
</protein>
<keyword evidence="2" id="KW-0227">DNA damage</keyword>
<dbReference type="SUPFAM" id="SSF50486">
    <property type="entry name" value="FMT C-terminal domain-like"/>
    <property type="match status" value="1"/>
</dbReference>
<comment type="similarity">
    <text evidence="1">Belongs to the DNA glycosylase MPG family.</text>
</comment>
<keyword evidence="4" id="KW-0234">DNA repair</keyword>
<dbReference type="PANTHER" id="PTHR10429:SF0">
    <property type="entry name" value="DNA-3-METHYLADENINE GLYCOSYLASE"/>
    <property type="match status" value="1"/>
</dbReference>
<evidence type="ECO:0000256" key="3">
    <source>
        <dbReference type="ARBA" id="ARBA00022801"/>
    </source>
</evidence>
<dbReference type="GO" id="GO:0003905">
    <property type="term" value="F:alkylbase DNA N-glycosylase activity"/>
    <property type="evidence" value="ECO:0007669"/>
    <property type="project" value="InterPro"/>
</dbReference>